<evidence type="ECO:0000313" key="8">
    <source>
        <dbReference type="Proteomes" id="UP000462091"/>
    </source>
</evidence>
<dbReference type="Proteomes" id="UP000462091">
    <property type="component" value="Unassembled WGS sequence"/>
</dbReference>
<comment type="caution">
    <text evidence="5">The sequence shown here is derived from an EMBL/GenBank/DDBJ whole genome shotgun (WGS) entry which is preliminary data.</text>
</comment>
<dbReference type="EMBL" id="NMTV01000065">
    <property type="protein sequence ID" value="PDX71833.1"/>
    <property type="molecule type" value="Genomic_DNA"/>
</dbReference>
<dbReference type="AlphaFoldDB" id="A0A2A7A725"/>
<name>A0A2A7A725_9FIRM</name>
<evidence type="ECO:0000313" key="5">
    <source>
        <dbReference type="EMBL" id="PDX74882.1"/>
    </source>
</evidence>
<dbReference type="RefSeq" id="WP_097783629.1">
    <property type="nucleotide sequence ID" value="NZ_CP030777.1"/>
</dbReference>
<reference evidence="6 7" key="1">
    <citation type="journal article" date="2017" name="Front. Microbiol.">
        <title>New Insights into the Diversity of the Genus Faecalibacterium.</title>
        <authorList>
            <person name="Benevides L."/>
            <person name="Burman S."/>
            <person name="Martin R."/>
            <person name="Robert V."/>
            <person name="Thomas M."/>
            <person name="Miquel S."/>
            <person name="Chain F."/>
            <person name="Sokol H."/>
            <person name="Bermudez-Humaran L.G."/>
            <person name="Morrison M."/>
            <person name="Langella P."/>
            <person name="Azevedo V.A."/>
            <person name="Chatel J.M."/>
            <person name="Soares S."/>
        </authorList>
    </citation>
    <scope>NUCLEOTIDE SEQUENCE [LARGE SCALE GENOMIC DNA]</scope>
    <source>
        <strain evidence="4 6">CNCM I 4546</strain>
        <strain evidence="5 7">CNCM I 4573</strain>
    </source>
</reference>
<sequence length="618" mass="71344">MSFEADDKHVYDLFTKRCYGTPRNQRQYVWNKRNWQELFDDVLLVATGKEATHFIGSIVLYKENDRKNGISYFTIVDGQQRIISLTIFLASVAFCLHCYEFDDEFRGTKQYLFTRDDLNQEAMVIKSEQYIALERIITGLFSISPNMAKRFETAALVKQFSQNNKNLAAAFVFFINSIYKHIEESTLSPIQVLLNLRTAITDNLLYVDITASSEEDAYTIFEILNARGSALEGHELLKNFILRGIRPDGDVDTAKTTWSEIESLLGNNIERFVKHYATHKYRTSVQEGISDYKLIRDSNKGIPTVPLLDDIYQKSIYYNRLLSPSQSEESANCSNVEFKVYAFFKKHRQEQIRPILLSLIHQYELGHLSQEKYEETLLFLYDFFICYTIIGQENSNKITNAIYKNSSILENHYSDSALECFISELKNKLPSKEVFLKAFSNLGWSHHAGYYDDDRNKERVQVVLEVLERYKCASKQCAAFTIEHILDDTNSPENGIIGNLIPLEDSLNSRCNGKDFASKLKIYETSMFYTARNIAQRYAGKSTIDINERTNIMAMDFYNRILKSSICSVQKNTNDTKMRKQGIETKSTIKKTIGNMMKKANHSTPENDLPDVQQLSFL</sequence>
<dbReference type="Pfam" id="PF07510">
    <property type="entry name" value="GmrSD_C"/>
    <property type="match status" value="1"/>
</dbReference>
<protein>
    <submittedName>
        <fullName evidence="3">DUF262 domain-containing protein</fullName>
    </submittedName>
</protein>
<feature type="domain" description="GmrSD restriction endonucleases C-terminal" evidence="2">
    <location>
        <begin position="453"/>
        <end position="537"/>
    </location>
</feature>
<evidence type="ECO:0000313" key="6">
    <source>
        <dbReference type="Proteomes" id="UP000219901"/>
    </source>
</evidence>
<dbReference type="Proteomes" id="UP000219901">
    <property type="component" value="Unassembled WGS sequence"/>
</dbReference>
<reference evidence="3 8" key="3">
    <citation type="journal article" date="2019" name="Nat. Med.">
        <title>A library of human gut bacterial isolates paired with longitudinal multiomics data enables mechanistic microbiome research.</title>
        <authorList>
            <person name="Poyet M."/>
            <person name="Groussin M."/>
            <person name="Gibbons S.M."/>
            <person name="Avila-Pacheco J."/>
            <person name="Jiang X."/>
            <person name="Kearney S.M."/>
            <person name="Perrotta A.R."/>
            <person name="Berdy B."/>
            <person name="Zhao S."/>
            <person name="Lieberman T.D."/>
            <person name="Swanson P.K."/>
            <person name="Smith M."/>
            <person name="Roesemann S."/>
            <person name="Alexander J.E."/>
            <person name="Rich S.A."/>
            <person name="Livny J."/>
            <person name="Vlamakis H."/>
            <person name="Clish C."/>
            <person name="Bullock K."/>
            <person name="Deik A."/>
            <person name="Scott J."/>
            <person name="Pierce K.A."/>
            <person name="Xavier R.J."/>
            <person name="Alm E.J."/>
        </authorList>
    </citation>
    <scope>NUCLEOTIDE SEQUENCE [LARGE SCALE GENOMIC DNA]</scope>
    <source>
        <strain evidence="3 8">BIOML-B1</strain>
    </source>
</reference>
<dbReference type="InterPro" id="IPR004919">
    <property type="entry name" value="GmrSD_N"/>
</dbReference>
<evidence type="ECO:0000313" key="7">
    <source>
        <dbReference type="Proteomes" id="UP000220157"/>
    </source>
</evidence>
<dbReference type="InterPro" id="IPR011089">
    <property type="entry name" value="GmrSD_C"/>
</dbReference>
<feature type="domain" description="GmrSD restriction endonucleases N-terminal" evidence="1">
    <location>
        <begin position="11"/>
        <end position="241"/>
    </location>
</feature>
<dbReference type="PANTHER" id="PTHR35149:SF1">
    <property type="entry name" value="DUF5655 DOMAIN-CONTAINING PROTEIN"/>
    <property type="match status" value="1"/>
</dbReference>
<dbReference type="EMBL" id="WKQM01000006">
    <property type="protein sequence ID" value="MSC51145.1"/>
    <property type="molecule type" value="Genomic_DNA"/>
</dbReference>
<dbReference type="Proteomes" id="UP000220157">
    <property type="component" value="Unassembled WGS sequence"/>
</dbReference>
<evidence type="ECO:0000313" key="3">
    <source>
        <dbReference type="EMBL" id="MSC51145.1"/>
    </source>
</evidence>
<dbReference type="PANTHER" id="PTHR35149">
    <property type="entry name" value="SLL5132 PROTEIN"/>
    <property type="match status" value="1"/>
</dbReference>
<evidence type="ECO:0000313" key="4">
    <source>
        <dbReference type="EMBL" id="PDX71833.1"/>
    </source>
</evidence>
<dbReference type="Pfam" id="PF03235">
    <property type="entry name" value="GmrSD_N"/>
    <property type="match status" value="1"/>
</dbReference>
<evidence type="ECO:0000259" key="1">
    <source>
        <dbReference type="Pfam" id="PF03235"/>
    </source>
</evidence>
<organism evidence="5 7">
    <name type="scientific">Faecalibacterium prausnitzii</name>
    <dbReference type="NCBI Taxonomy" id="853"/>
    <lineage>
        <taxon>Bacteria</taxon>
        <taxon>Bacillati</taxon>
        <taxon>Bacillota</taxon>
        <taxon>Clostridia</taxon>
        <taxon>Eubacteriales</taxon>
        <taxon>Oscillospiraceae</taxon>
        <taxon>Faecalibacterium</taxon>
    </lineage>
</organism>
<proteinExistence type="predicted"/>
<accession>A0A2A7A725</accession>
<reference evidence="5" key="2">
    <citation type="submission" date="2017-07" db="EMBL/GenBank/DDBJ databases">
        <authorList>
            <person name="Sun Z.S."/>
            <person name="Albrecht U."/>
            <person name="Echele G."/>
            <person name="Lee C.C."/>
        </authorList>
    </citation>
    <scope>NUCLEOTIDE SEQUENCE</scope>
    <source>
        <strain evidence="4">CNCM I 4546</strain>
        <strain evidence="5">CNCM I 4573</strain>
    </source>
</reference>
<evidence type="ECO:0000259" key="2">
    <source>
        <dbReference type="Pfam" id="PF07510"/>
    </source>
</evidence>
<dbReference type="EMBL" id="NMTW01000045">
    <property type="protein sequence ID" value="PDX74882.1"/>
    <property type="molecule type" value="Genomic_DNA"/>
</dbReference>
<gene>
    <name evidence="4" type="ORF">CGS55_11700</name>
    <name evidence="5" type="ORF">CGS56_11975</name>
    <name evidence="3" type="ORF">GKE10_04305</name>
</gene>